<reference evidence="2" key="1">
    <citation type="journal article" date="2020" name="Fungal Divers.">
        <title>Resolving the Mortierellaceae phylogeny through synthesis of multi-gene phylogenetics and phylogenomics.</title>
        <authorList>
            <person name="Vandepol N."/>
            <person name="Liber J."/>
            <person name="Desiro A."/>
            <person name="Na H."/>
            <person name="Kennedy M."/>
            <person name="Barry K."/>
            <person name="Grigoriev I.V."/>
            <person name="Miller A.N."/>
            <person name="O'Donnell K."/>
            <person name="Stajich J.E."/>
            <person name="Bonito G."/>
        </authorList>
    </citation>
    <scope>NUCLEOTIDE SEQUENCE</scope>
    <source>
        <strain evidence="2">BC1065</strain>
    </source>
</reference>
<feature type="region of interest" description="Disordered" evidence="1">
    <location>
        <begin position="611"/>
        <end position="752"/>
    </location>
</feature>
<feature type="compositionally biased region" description="Polar residues" evidence="1">
    <location>
        <begin position="325"/>
        <end position="334"/>
    </location>
</feature>
<feature type="compositionally biased region" description="Low complexity" evidence="1">
    <location>
        <begin position="660"/>
        <end position="672"/>
    </location>
</feature>
<feature type="compositionally biased region" description="Low complexity" evidence="1">
    <location>
        <begin position="902"/>
        <end position="917"/>
    </location>
</feature>
<feature type="compositionally biased region" description="Low complexity" evidence="1">
    <location>
        <begin position="976"/>
        <end position="991"/>
    </location>
</feature>
<feature type="region of interest" description="Disordered" evidence="1">
    <location>
        <begin position="367"/>
        <end position="474"/>
    </location>
</feature>
<feature type="region of interest" description="Disordered" evidence="1">
    <location>
        <begin position="793"/>
        <end position="926"/>
    </location>
</feature>
<feature type="compositionally biased region" description="Gly residues" evidence="1">
    <location>
        <begin position="1135"/>
        <end position="1144"/>
    </location>
</feature>
<proteinExistence type="predicted"/>
<comment type="caution">
    <text evidence="2">The sequence shown here is derived from an EMBL/GenBank/DDBJ whole genome shotgun (WGS) entry which is preliminary data.</text>
</comment>
<feature type="compositionally biased region" description="Basic residues" evidence="1">
    <location>
        <begin position="716"/>
        <end position="739"/>
    </location>
</feature>
<protein>
    <submittedName>
        <fullName evidence="2">Uncharacterized protein</fullName>
    </submittedName>
</protein>
<feature type="region of interest" description="Disordered" evidence="1">
    <location>
        <begin position="1086"/>
        <end position="1158"/>
    </location>
</feature>
<feature type="compositionally biased region" description="Low complexity" evidence="1">
    <location>
        <begin position="959"/>
        <end position="968"/>
    </location>
</feature>
<evidence type="ECO:0000313" key="3">
    <source>
        <dbReference type="Proteomes" id="UP000807716"/>
    </source>
</evidence>
<dbReference type="Proteomes" id="UP000807716">
    <property type="component" value="Unassembled WGS sequence"/>
</dbReference>
<feature type="compositionally biased region" description="Polar residues" evidence="1">
    <location>
        <begin position="824"/>
        <end position="833"/>
    </location>
</feature>
<feature type="region of interest" description="Disordered" evidence="1">
    <location>
        <begin position="182"/>
        <end position="206"/>
    </location>
</feature>
<dbReference type="OrthoDB" id="2447551at2759"/>
<name>A0A9P6QLK7_9FUNG</name>
<evidence type="ECO:0000256" key="1">
    <source>
        <dbReference type="SAM" id="MobiDB-lite"/>
    </source>
</evidence>
<sequence>MHRGEANGQYPLKDSQGETYYQETREGRRDQAAGDWASVNRNGKPHEIDSNSVEQRRPTSTTTDTAGARRTSAQHSREDDAASVPASPSSVTAALKSLKKKPSMLLSFLKRRPSPAATSSVPVPAHYLSLPIGGTITLSPSMPTTPNGGVYSLCSEDLSSSEFAKLAGITILPDIDDEMEDYNYEDSMQGPGGSSSSTGTGHRGVSGLGLGAAGSASASIHRTLLSNASTTGGVSSSGLSSTTATGGILDRERNATNYSLASDSSRRKVNIWDPLFWTTPNKDSPVMVTTTAAESSNDAQVEGAGDNSQQRQQRTSNNSSSTNTVESPSVSATSYFPAMPGTTTAVTPLPMRIVTRERSATMIQLSGSAPMSRPLQPSGHFSRVHASSPSPPLPSPLGAKQHQLHSQHGMPVSSSASSRRHSSAVSPMSGSMSPSSPPTPTIIHRQMAYASSGANQLSPTASAPPSPTSAMPLSPFAMAPAVAEELQQVRRRPSSLRLQGIANGGGGSGKDSPAVPTTAATSAVLLPHHVPGRRKSFSSLTALAIELDHETTEDQSAAVATAVTEFSAPANGTSSDGDAAAAVRIKVVNPTPPAMSDAYFERRVHPLSPLTAVFPNGGDEMHGEHGSGSSDSGGSGMVRQQSSHGRLEGVRGSRFQPVYSSSSSSSASTRSSSRSRSRSRSRSPTPSANMTGKRLSPLSKEYDPNGSGGSSSNGGHLHHHQHGHHSHHHHHHHHHHHPLRPSNSRSHNGHSRFELCTADGTSLTDLKAAGRGGDRLSPLSATSDNRAIAVNNPHQHHHHHHHRSSLQHANSASGVSGVRRFSHQNHLSPVSAYNSSTGGSISSSTSSSSNSSSSSGGSSGGDTLSPTATTKSTTKGPTARFPSSHQRTLSLPSSPLPPIPVPISYASSSSSSAMAPSGYHRGSEMLSSSYQERSILSSCASSRHLHPFDQPLPSPGPLQSPSTPTARAPLPPPFAPSSAPSSSSSSSTKSSLEPRHFTPGTKVGRFTLVEDKGTTGVDVMEASRLRRGSQLSTLSQYSSTGTAAATATMDVGLGVASSSPPSSNSGGDHLHHHELLIMRAGIDHQHHPMRRPSSSLSNASSTYNMDGSIASDHQHHQHFGRTKTTLDSSDDHQQGEGGGGGEGGLLDDDENEERGGRVVVDTEENCLVFQRKKKRGHPKRRVPATCSFTATAAATSAESPFSLQAQMQQQQQQSPPLLSPPHSHPQLHHRRPMDQMSSSLPTSFLLPSGDMMANGGHGGGGGGLVGSSSDEFAPSSHP</sequence>
<evidence type="ECO:0000313" key="2">
    <source>
        <dbReference type="EMBL" id="KAG0270408.1"/>
    </source>
</evidence>
<dbReference type="EMBL" id="JAAAJB010000006">
    <property type="protein sequence ID" value="KAG0270408.1"/>
    <property type="molecule type" value="Genomic_DNA"/>
</dbReference>
<gene>
    <name evidence="2" type="ORF">DFQ27_007560</name>
</gene>
<feature type="region of interest" description="Disordered" evidence="1">
    <location>
        <begin position="1199"/>
        <end position="1278"/>
    </location>
</feature>
<feature type="compositionally biased region" description="Gly residues" evidence="1">
    <location>
        <begin position="1255"/>
        <end position="1265"/>
    </location>
</feature>
<keyword evidence="3" id="KW-1185">Reference proteome</keyword>
<feature type="compositionally biased region" description="Low complexity" evidence="1">
    <location>
        <begin position="1199"/>
        <end position="1216"/>
    </location>
</feature>
<feature type="compositionally biased region" description="Low complexity" evidence="1">
    <location>
        <begin position="307"/>
        <end position="324"/>
    </location>
</feature>
<organism evidence="2 3">
    <name type="scientific">Actinomortierella ambigua</name>
    <dbReference type="NCBI Taxonomy" id="1343610"/>
    <lineage>
        <taxon>Eukaryota</taxon>
        <taxon>Fungi</taxon>
        <taxon>Fungi incertae sedis</taxon>
        <taxon>Mucoromycota</taxon>
        <taxon>Mortierellomycotina</taxon>
        <taxon>Mortierellomycetes</taxon>
        <taxon>Mortierellales</taxon>
        <taxon>Mortierellaceae</taxon>
        <taxon>Actinomortierella</taxon>
    </lineage>
</organism>
<feature type="region of interest" description="Disordered" evidence="1">
    <location>
        <begin position="1"/>
        <end position="90"/>
    </location>
</feature>
<feature type="compositionally biased region" description="Basic and acidic residues" evidence="1">
    <location>
        <begin position="44"/>
        <end position="57"/>
    </location>
</feature>
<feature type="region of interest" description="Disordered" evidence="1">
    <location>
        <begin position="943"/>
        <end position="1007"/>
    </location>
</feature>
<dbReference type="AlphaFoldDB" id="A0A9P6QLK7"/>
<feature type="compositionally biased region" description="Low complexity" evidence="1">
    <location>
        <begin position="410"/>
        <end position="434"/>
    </location>
</feature>
<feature type="compositionally biased region" description="Low complexity" evidence="1">
    <location>
        <begin position="1237"/>
        <end position="1248"/>
    </location>
</feature>
<feature type="compositionally biased region" description="Low complexity" evidence="1">
    <location>
        <begin position="834"/>
        <end position="879"/>
    </location>
</feature>
<accession>A0A9P6QLK7</accession>
<feature type="compositionally biased region" description="Basic residues" evidence="1">
    <location>
        <begin position="794"/>
        <end position="805"/>
    </location>
</feature>
<feature type="region of interest" description="Disordered" evidence="1">
    <location>
        <begin position="291"/>
        <end position="345"/>
    </location>
</feature>
<feature type="compositionally biased region" description="Basic and acidic residues" evidence="1">
    <location>
        <begin position="23"/>
        <end position="32"/>
    </location>
</feature>